<keyword evidence="2" id="KW-1185">Reference proteome</keyword>
<evidence type="ECO:0000313" key="2">
    <source>
        <dbReference type="Proteomes" id="UP001600888"/>
    </source>
</evidence>
<reference evidence="1 2" key="1">
    <citation type="submission" date="2024-03" db="EMBL/GenBank/DDBJ databases">
        <title>A high-quality draft genome sequence of Diaporthe vaccinii, a causative agent of upright dieback and viscid rot disease in cranberry plants.</title>
        <authorList>
            <person name="Sarrasin M."/>
            <person name="Lang B.F."/>
            <person name="Burger G."/>
        </authorList>
    </citation>
    <scope>NUCLEOTIDE SEQUENCE [LARGE SCALE GENOMIC DNA]</scope>
    <source>
        <strain evidence="1 2">IS7</strain>
    </source>
</reference>
<evidence type="ECO:0000313" key="1">
    <source>
        <dbReference type="EMBL" id="KAL2281373.1"/>
    </source>
</evidence>
<dbReference type="Proteomes" id="UP001600888">
    <property type="component" value="Unassembled WGS sequence"/>
</dbReference>
<dbReference type="EMBL" id="JBAWTH010000057">
    <property type="protein sequence ID" value="KAL2281373.1"/>
    <property type="molecule type" value="Genomic_DNA"/>
</dbReference>
<comment type="caution">
    <text evidence="1">The sequence shown here is derived from an EMBL/GenBank/DDBJ whole genome shotgun (WGS) entry which is preliminary data.</text>
</comment>
<gene>
    <name evidence="1" type="ORF">FJTKL_11560</name>
</gene>
<name>A0ABR4EG01_9PEZI</name>
<protein>
    <submittedName>
        <fullName evidence="1">Uncharacterized protein</fullName>
    </submittedName>
</protein>
<organism evidence="1 2">
    <name type="scientific">Diaporthe vaccinii</name>
    <dbReference type="NCBI Taxonomy" id="105482"/>
    <lineage>
        <taxon>Eukaryota</taxon>
        <taxon>Fungi</taxon>
        <taxon>Dikarya</taxon>
        <taxon>Ascomycota</taxon>
        <taxon>Pezizomycotina</taxon>
        <taxon>Sordariomycetes</taxon>
        <taxon>Sordariomycetidae</taxon>
        <taxon>Diaporthales</taxon>
        <taxon>Diaporthaceae</taxon>
        <taxon>Diaporthe</taxon>
        <taxon>Diaporthe eres species complex</taxon>
    </lineage>
</organism>
<sequence>MRETGIFGRNGTTDEQLPTLCGASLHFPRAVLAILLTRASLVPPIVAVSGDLVLSEPAVVAHNLAAHRVHHSCDRLISENALRLRMVAFDVPPVVPHMIHTKGTYKTVLRGFCENIVSASALSNAMAS</sequence>
<accession>A0ABR4EG01</accession>
<proteinExistence type="predicted"/>